<proteinExistence type="inferred from homology"/>
<dbReference type="EMBL" id="DXFB01000151">
    <property type="protein sequence ID" value="HIX45717.1"/>
    <property type="molecule type" value="Genomic_DNA"/>
</dbReference>
<evidence type="ECO:0000259" key="4">
    <source>
        <dbReference type="Pfam" id="PF00149"/>
    </source>
</evidence>
<name>A0A9D1VSB1_9BACT</name>
<reference evidence="6" key="1">
    <citation type="journal article" date="2021" name="PeerJ">
        <title>Extensive microbial diversity within the chicken gut microbiome revealed by metagenomics and culture.</title>
        <authorList>
            <person name="Gilroy R."/>
            <person name="Ravi A."/>
            <person name="Getino M."/>
            <person name="Pursley I."/>
            <person name="Horton D.L."/>
            <person name="Alikhan N.F."/>
            <person name="Baker D."/>
            <person name="Gharbi K."/>
            <person name="Hall N."/>
            <person name="Watson M."/>
            <person name="Adriaenssens E.M."/>
            <person name="Foster-Nyarko E."/>
            <person name="Jarju S."/>
            <person name="Secka A."/>
            <person name="Antonio M."/>
            <person name="Oren A."/>
            <person name="Chaudhuri R.R."/>
            <person name="La Ragione R."/>
            <person name="Hildebrand F."/>
            <person name="Pallen M.J."/>
        </authorList>
    </citation>
    <scope>NUCLEOTIDE SEQUENCE</scope>
    <source>
        <strain evidence="6">ChiHjej12B11-16260</strain>
    </source>
</reference>
<keyword evidence="3" id="KW-0547">Nucleotide-binding</keyword>
<feature type="domain" description="5'-Nucleotidase C-terminal" evidence="5">
    <location>
        <begin position="341"/>
        <end position="475"/>
    </location>
</feature>
<comment type="similarity">
    <text evidence="1 3">Belongs to the 5'-nucleotidase family.</text>
</comment>
<dbReference type="SUPFAM" id="SSF55816">
    <property type="entry name" value="5'-nucleotidase (syn. UDP-sugar hydrolase), C-terminal domain"/>
    <property type="match status" value="1"/>
</dbReference>
<feature type="signal peptide" evidence="3">
    <location>
        <begin position="1"/>
        <end position="27"/>
    </location>
</feature>
<dbReference type="PROSITE" id="PS00786">
    <property type="entry name" value="5_NUCLEOTIDASE_2"/>
    <property type="match status" value="1"/>
</dbReference>
<feature type="domain" description="Calcineurin-like phosphoesterase" evidence="4">
    <location>
        <begin position="34"/>
        <end position="250"/>
    </location>
</feature>
<dbReference type="AlphaFoldDB" id="A0A9D1VSB1"/>
<dbReference type="GO" id="GO:0000166">
    <property type="term" value="F:nucleotide binding"/>
    <property type="evidence" value="ECO:0007669"/>
    <property type="project" value="UniProtKB-KW"/>
</dbReference>
<dbReference type="InterPro" id="IPR006146">
    <property type="entry name" value="5'-Nucleotdase_CS"/>
</dbReference>
<dbReference type="Gene3D" id="3.60.21.10">
    <property type="match status" value="1"/>
</dbReference>
<keyword evidence="3" id="KW-0378">Hydrolase</keyword>
<evidence type="ECO:0000256" key="1">
    <source>
        <dbReference type="ARBA" id="ARBA00006654"/>
    </source>
</evidence>
<protein>
    <submittedName>
        <fullName evidence="6">Bifunctional metallophosphatase/5'-nucleotidase</fullName>
    </submittedName>
</protein>
<dbReference type="GO" id="GO:0016788">
    <property type="term" value="F:hydrolase activity, acting on ester bonds"/>
    <property type="evidence" value="ECO:0007669"/>
    <property type="project" value="InterPro"/>
</dbReference>
<dbReference type="InterPro" id="IPR036907">
    <property type="entry name" value="5'-Nucleotdase_C_sf"/>
</dbReference>
<evidence type="ECO:0000256" key="3">
    <source>
        <dbReference type="RuleBase" id="RU362119"/>
    </source>
</evidence>
<keyword evidence="2 3" id="KW-0732">Signal</keyword>
<dbReference type="Proteomes" id="UP000824246">
    <property type="component" value="Unassembled WGS sequence"/>
</dbReference>
<feature type="chain" id="PRO_5039748078" evidence="3">
    <location>
        <begin position="28"/>
        <end position="517"/>
    </location>
</feature>
<dbReference type="Pfam" id="PF02872">
    <property type="entry name" value="5_nucleotid_C"/>
    <property type="match status" value="1"/>
</dbReference>
<reference evidence="6" key="2">
    <citation type="submission" date="2021-04" db="EMBL/GenBank/DDBJ databases">
        <authorList>
            <person name="Gilroy R."/>
        </authorList>
    </citation>
    <scope>NUCLEOTIDE SEQUENCE</scope>
    <source>
        <strain evidence="6">ChiHjej12B11-16260</strain>
    </source>
</reference>
<evidence type="ECO:0000259" key="5">
    <source>
        <dbReference type="Pfam" id="PF02872"/>
    </source>
</evidence>
<dbReference type="InterPro" id="IPR006179">
    <property type="entry name" value="5_nucleotidase/apyrase"/>
</dbReference>
<dbReference type="InterPro" id="IPR008334">
    <property type="entry name" value="5'-Nucleotdase_C"/>
</dbReference>
<gene>
    <name evidence="6" type="ORF">H9982_05810</name>
</gene>
<dbReference type="SUPFAM" id="SSF56300">
    <property type="entry name" value="Metallo-dependent phosphatases"/>
    <property type="match status" value="1"/>
</dbReference>
<dbReference type="InterPro" id="IPR029052">
    <property type="entry name" value="Metallo-depent_PP-like"/>
</dbReference>
<dbReference type="PANTHER" id="PTHR11575:SF24">
    <property type="entry name" value="5'-NUCLEOTIDASE"/>
    <property type="match status" value="1"/>
</dbReference>
<dbReference type="InterPro" id="IPR004843">
    <property type="entry name" value="Calcineurin-like_PHP"/>
</dbReference>
<dbReference type="PANTHER" id="PTHR11575">
    <property type="entry name" value="5'-NUCLEOTIDASE-RELATED"/>
    <property type="match status" value="1"/>
</dbReference>
<evidence type="ECO:0000313" key="7">
    <source>
        <dbReference type="Proteomes" id="UP000824246"/>
    </source>
</evidence>
<sequence>MRRIHSFSLISLVAVMCLTALFPSCTPQDKQVVILFTNDTHSQIDPLDSSHKDYPGMGGVERRKALIDSLRAVYPHLLLVDAGDAVQGTPYFNIFGGEIETVAMNAMGYNVRTLGNHEFDNGMEALAAMLTSCNAVTVSTNYDLANTTVRDIVKSSTICDAGGVKIGFIGLNVQPAGLIDPSRCTGMTYTNPLAVADSAAKALHEQGADFVVALSHLGYDDENNTGEPVDSVVVANTRYIDLVIGGHSHTLLQPPSRFLNRDSNEIVIAQTGKSGAYLGFASITIPADKSRSPQVEYRLLPVDGRYDNRIDPAFAARLDDYRHTVDSLMRVVIGSSKCDMEVLKPESRLTNWVCDAFVTIASERTGKPVDFAIVNTGGVRADIKKGDITRGDLFTAFPFDNYLSVVTLRGKEVKELFDIIALRGGEGVSREVKLNIQENKVGSLTINGKGIDENRLYTIVTLDYVANGGDKMKPFTRAEKRTDYPDTVREMLEAYIARLSSQGQSIDARLDHRITVE</sequence>
<dbReference type="Pfam" id="PF00149">
    <property type="entry name" value="Metallophos"/>
    <property type="match status" value="1"/>
</dbReference>
<dbReference type="PRINTS" id="PR01607">
    <property type="entry name" value="APYRASEFAMLY"/>
</dbReference>
<comment type="caution">
    <text evidence="6">The sequence shown here is derived from an EMBL/GenBank/DDBJ whole genome shotgun (WGS) entry which is preliminary data.</text>
</comment>
<dbReference type="Gene3D" id="3.90.780.10">
    <property type="entry name" value="5'-Nucleotidase, C-terminal domain"/>
    <property type="match status" value="1"/>
</dbReference>
<dbReference type="GO" id="GO:0046872">
    <property type="term" value="F:metal ion binding"/>
    <property type="evidence" value="ECO:0007669"/>
    <property type="project" value="InterPro"/>
</dbReference>
<evidence type="ECO:0000256" key="2">
    <source>
        <dbReference type="ARBA" id="ARBA00022729"/>
    </source>
</evidence>
<organism evidence="6 7">
    <name type="scientific">Candidatus Barnesiella excrementipullorum</name>
    <dbReference type="NCBI Taxonomy" id="2838479"/>
    <lineage>
        <taxon>Bacteria</taxon>
        <taxon>Pseudomonadati</taxon>
        <taxon>Bacteroidota</taxon>
        <taxon>Bacteroidia</taxon>
        <taxon>Bacteroidales</taxon>
        <taxon>Barnesiellaceae</taxon>
        <taxon>Barnesiella</taxon>
    </lineage>
</organism>
<accession>A0A9D1VSB1</accession>
<evidence type="ECO:0000313" key="6">
    <source>
        <dbReference type="EMBL" id="HIX45717.1"/>
    </source>
</evidence>
<dbReference type="GO" id="GO:0009166">
    <property type="term" value="P:nucleotide catabolic process"/>
    <property type="evidence" value="ECO:0007669"/>
    <property type="project" value="InterPro"/>
</dbReference>